<dbReference type="GO" id="GO:0005886">
    <property type="term" value="C:plasma membrane"/>
    <property type="evidence" value="ECO:0007669"/>
    <property type="project" value="TreeGrafter"/>
</dbReference>
<keyword evidence="2 5" id="KW-0812">Transmembrane</keyword>
<evidence type="ECO:0000256" key="3">
    <source>
        <dbReference type="ARBA" id="ARBA00022989"/>
    </source>
</evidence>
<organism evidence="7 8">
    <name type="scientific">Neurospora tetraspora</name>
    <dbReference type="NCBI Taxonomy" id="94610"/>
    <lineage>
        <taxon>Eukaryota</taxon>
        <taxon>Fungi</taxon>
        <taxon>Dikarya</taxon>
        <taxon>Ascomycota</taxon>
        <taxon>Pezizomycotina</taxon>
        <taxon>Sordariomycetes</taxon>
        <taxon>Sordariomycetidae</taxon>
        <taxon>Sordariales</taxon>
        <taxon>Sordariaceae</taxon>
        <taxon>Neurospora</taxon>
    </lineage>
</organism>
<feature type="transmembrane region" description="Helical" evidence="5">
    <location>
        <begin position="71"/>
        <end position="93"/>
    </location>
</feature>
<evidence type="ECO:0000259" key="6">
    <source>
        <dbReference type="Pfam" id="PF01284"/>
    </source>
</evidence>
<keyword evidence="4 5" id="KW-0472">Membrane</keyword>
<dbReference type="InterPro" id="IPR052649">
    <property type="entry name" value="NCE102-like"/>
</dbReference>
<evidence type="ECO:0000256" key="1">
    <source>
        <dbReference type="ARBA" id="ARBA00004141"/>
    </source>
</evidence>
<dbReference type="PANTHER" id="PTHR28165">
    <property type="entry name" value="NON-CLASSICAL EXPORT PROTEIN 2-RELATED"/>
    <property type="match status" value="1"/>
</dbReference>
<evidence type="ECO:0000313" key="8">
    <source>
        <dbReference type="Proteomes" id="UP001278500"/>
    </source>
</evidence>
<name>A0AAE0MU74_9PEZI</name>
<dbReference type="Proteomes" id="UP001278500">
    <property type="component" value="Unassembled WGS sequence"/>
</dbReference>
<dbReference type="GO" id="GO:0070941">
    <property type="term" value="P:eisosome assembly"/>
    <property type="evidence" value="ECO:0007669"/>
    <property type="project" value="TreeGrafter"/>
</dbReference>
<protein>
    <submittedName>
        <fullName evidence="7">Marvel domain-containing protein</fullName>
    </submittedName>
</protein>
<sequence>MEPIHLILRALQLLFLIILTGLIGNVIALDVAASSTARAAINFSMFVIVLSWLAALFGLAAALFQRIAIPLVMLALDAAATLFTVIAGIVLAAKLGAVNCGDTAKGHHGRGWIAYGSGDDSKRCREIQAGTAFMWFLFAAFAAALTMAVMSWRRTGRSVRSGGPTMSQVGV</sequence>
<dbReference type="RefSeq" id="XP_062683961.1">
    <property type="nucleotide sequence ID" value="XM_062831606.1"/>
</dbReference>
<feature type="transmembrane region" description="Helical" evidence="5">
    <location>
        <begin position="7"/>
        <end position="28"/>
    </location>
</feature>
<feature type="transmembrane region" description="Helical" evidence="5">
    <location>
        <begin position="40"/>
        <end position="64"/>
    </location>
</feature>
<dbReference type="PANTHER" id="PTHR28165:SF1">
    <property type="entry name" value="NON-CLASSICAL EXPORT PROTEIN 2-RELATED"/>
    <property type="match status" value="1"/>
</dbReference>
<accession>A0AAE0MU74</accession>
<dbReference type="GO" id="GO:0032126">
    <property type="term" value="C:eisosome"/>
    <property type="evidence" value="ECO:0007669"/>
    <property type="project" value="TreeGrafter"/>
</dbReference>
<dbReference type="AlphaFoldDB" id="A0AAE0MU74"/>
<dbReference type="InterPro" id="IPR008253">
    <property type="entry name" value="Marvel"/>
</dbReference>
<keyword evidence="3 5" id="KW-1133">Transmembrane helix</keyword>
<dbReference type="EMBL" id="JAUEPP010000002">
    <property type="protein sequence ID" value="KAK3350666.1"/>
    <property type="molecule type" value="Genomic_DNA"/>
</dbReference>
<gene>
    <name evidence="7" type="ORF">B0H65DRAFT_95636</name>
</gene>
<reference evidence="7" key="1">
    <citation type="journal article" date="2023" name="Mol. Phylogenet. Evol.">
        <title>Genome-scale phylogeny and comparative genomics of the fungal order Sordariales.</title>
        <authorList>
            <person name="Hensen N."/>
            <person name="Bonometti L."/>
            <person name="Westerberg I."/>
            <person name="Brannstrom I.O."/>
            <person name="Guillou S."/>
            <person name="Cros-Aarteil S."/>
            <person name="Calhoun S."/>
            <person name="Haridas S."/>
            <person name="Kuo A."/>
            <person name="Mondo S."/>
            <person name="Pangilinan J."/>
            <person name="Riley R."/>
            <person name="LaButti K."/>
            <person name="Andreopoulos B."/>
            <person name="Lipzen A."/>
            <person name="Chen C."/>
            <person name="Yan M."/>
            <person name="Daum C."/>
            <person name="Ng V."/>
            <person name="Clum A."/>
            <person name="Steindorff A."/>
            <person name="Ohm R.A."/>
            <person name="Martin F."/>
            <person name="Silar P."/>
            <person name="Natvig D.O."/>
            <person name="Lalanne C."/>
            <person name="Gautier V."/>
            <person name="Ament-Velasquez S.L."/>
            <person name="Kruys A."/>
            <person name="Hutchinson M.I."/>
            <person name="Powell A.J."/>
            <person name="Barry K."/>
            <person name="Miller A.N."/>
            <person name="Grigoriev I.V."/>
            <person name="Debuchy R."/>
            <person name="Gladieux P."/>
            <person name="Hiltunen Thoren M."/>
            <person name="Johannesson H."/>
        </authorList>
    </citation>
    <scope>NUCLEOTIDE SEQUENCE</scope>
    <source>
        <strain evidence="7">CBS 560.94</strain>
    </source>
</reference>
<evidence type="ECO:0000256" key="5">
    <source>
        <dbReference type="SAM" id="Phobius"/>
    </source>
</evidence>
<comment type="subcellular location">
    <subcellularLocation>
        <location evidence="1">Membrane</location>
        <topology evidence="1">Multi-pass membrane protein</topology>
    </subcellularLocation>
</comment>
<feature type="domain" description="MARVEL" evidence="6">
    <location>
        <begin position="5"/>
        <end position="145"/>
    </location>
</feature>
<comment type="caution">
    <text evidence="7">The sequence shown here is derived from an EMBL/GenBank/DDBJ whole genome shotgun (WGS) entry which is preliminary data.</text>
</comment>
<keyword evidence="8" id="KW-1185">Reference proteome</keyword>
<dbReference type="Pfam" id="PF01284">
    <property type="entry name" value="MARVEL"/>
    <property type="match status" value="1"/>
</dbReference>
<dbReference type="GO" id="GO:0072659">
    <property type="term" value="P:protein localization to plasma membrane"/>
    <property type="evidence" value="ECO:0007669"/>
    <property type="project" value="TreeGrafter"/>
</dbReference>
<evidence type="ECO:0000256" key="4">
    <source>
        <dbReference type="ARBA" id="ARBA00023136"/>
    </source>
</evidence>
<feature type="transmembrane region" description="Helical" evidence="5">
    <location>
        <begin position="132"/>
        <end position="152"/>
    </location>
</feature>
<evidence type="ECO:0000256" key="2">
    <source>
        <dbReference type="ARBA" id="ARBA00022692"/>
    </source>
</evidence>
<proteinExistence type="predicted"/>
<dbReference type="GeneID" id="87868760"/>
<evidence type="ECO:0000313" key="7">
    <source>
        <dbReference type="EMBL" id="KAK3350666.1"/>
    </source>
</evidence>
<reference evidence="7" key="2">
    <citation type="submission" date="2023-06" db="EMBL/GenBank/DDBJ databases">
        <authorList>
            <consortium name="Lawrence Berkeley National Laboratory"/>
            <person name="Haridas S."/>
            <person name="Hensen N."/>
            <person name="Bonometti L."/>
            <person name="Westerberg I."/>
            <person name="Brannstrom I.O."/>
            <person name="Guillou S."/>
            <person name="Cros-Aarteil S."/>
            <person name="Calhoun S."/>
            <person name="Kuo A."/>
            <person name="Mondo S."/>
            <person name="Pangilinan J."/>
            <person name="Riley R."/>
            <person name="Labutti K."/>
            <person name="Andreopoulos B."/>
            <person name="Lipzen A."/>
            <person name="Chen C."/>
            <person name="Yanf M."/>
            <person name="Daum C."/>
            <person name="Ng V."/>
            <person name="Clum A."/>
            <person name="Steindorff A."/>
            <person name="Ohm R."/>
            <person name="Martin F."/>
            <person name="Silar P."/>
            <person name="Natvig D."/>
            <person name="Lalanne C."/>
            <person name="Gautier V."/>
            <person name="Ament-Velasquez S.L."/>
            <person name="Kruys A."/>
            <person name="Hutchinson M.I."/>
            <person name="Powell A.J."/>
            <person name="Barry K."/>
            <person name="Miller A.N."/>
            <person name="Grigoriev I.V."/>
            <person name="Debuchy R."/>
            <person name="Gladieux P."/>
            <person name="Thoren M.H."/>
            <person name="Johannesson H."/>
        </authorList>
    </citation>
    <scope>NUCLEOTIDE SEQUENCE</scope>
    <source>
        <strain evidence="7">CBS 560.94</strain>
    </source>
</reference>